<feature type="transmembrane region" description="Helical" evidence="1">
    <location>
        <begin position="158"/>
        <end position="183"/>
    </location>
</feature>
<dbReference type="InterPro" id="IPR053023">
    <property type="entry name" value="FLAP_modulator"/>
</dbReference>
<keyword evidence="1" id="KW-0812">Transmembrane</keyword>
<dbReference type="PANTHER" id="PTHR33975">
    <property type="entry name" value="MYELIN-ASSOCIATED OLIGODENDROCYTE BASIC PROTEIN"/>
    <property type="match status" value="1"/>
</dbReference>
<organism evidence="2 3">
    <name type="scientific">Dipteronia sinensis</name>
    <dbReference type="NCBI Taxonomy" id="43782"/>
    <lineage>
        <taxon>Eukaryota</taxon>
        <taxon>Viridiplantae</taxon>
        <taxon>Streptophyta</taxon>
        <taxon>Embryophyta</taxon>
        <taxon>Tracheophyta</taxon>
        <taxon>Spermatophyta</taxon>
        <taxon>Magnoliopsida</taxon>
        <taxon>eudicotyledons</taxon>
        <taxon>Gunneridae</taxon>
        <taxon>Pentapetalae</taxon>
        <taxon>rosids</taxon>
        <taxon>malvids</taxon>
        <taxon>Sapindales</taxon>
        <taxon>Sapindaceae</taxon>
        <taxon>Hippocastanoideae</taxon>
        <taxon>Acereae</taxon>
        <taxon>Dipteronia</taxon>
    </lineage>
</organism>
<protein>
    <submittedName>
        <fullName evidence="2">Uncharacterized protein</fullName>
    </submittedName>
</protein>
<evidence type="ECO:0000313" key="2">
    <source>
        <dbReference type="EMBL" id="KAK3206054.1"/>
    </source>
</evidence>
<dbReference type="EMBL" id="JANJYJ010000006">
    <property type="protein sequence ID" value="KAK3206054.1"/>
    <property type="molecule type" value="Genomic_DNA"/>
</dbReference>
<keyword evidence="1" id="KW-1133">Transmembrane helix</keyword>
<proteinExistence type="predicted"/>
<keyword evidence="3" id="KW-1185">Reference proteome</keyword>
<dbReference type="Pfam" id="PF07466">
    <property type="entry name" value="DUF1517"/>
    <property type="match status" value="1"/>
</dbReference>
<gene>
    <name evidence="2" type="ORF">Dsin_020100</name>
</gene>
<dbReference type="PANTHER" id="PTHR33975:SF2">
    <property type="entry name" value="MYELIN-ASSOCIATED OLIGODENDROCYTE BASIC PROTEIN"/>
    <property type="match status" value="1"/>
</dbReference>
<dbReference type="AlphaFoldDB" id="A0AAE0E4N3"/>
<accession>A0AAE0E4N3</accession>
<sequence>MATTLKPNVLLLSSKRIQNLCIYQQCRFKSVKFRGISRFSCLKVESLIQKTTSRSKTSPLEESALKNNYTVVIETLNKWLKLKIFPMAAVLVMGSFLLMPTKGRDSAAWAVSGGVMGGGSFPSSSSSSSSDDCSTMYTYNDYSDSDHHSRADDVGDPVAGAILVLFFFSITIVIPLIKVGLLVNGQSLKSYLNLIAKTADTSTSTGREELLDGDYQIITCMTVLQVNIVWEFEDVEKIFNRLCYAERKIFDEETLVNLQNMKKESKTSRVQDVDEFRNTYMVVTILVSFPANRKVPIIKNSGDLDRALKKLKIYNSKITLMGVNVLWTPQKANEILSREELQKLYPLLRPFNK</sequence>
<comment type="caution">
    <text evidence="2">The sequence shown here is derived from an EMBL/GenBank/DDBJ whole genome shotgun (WGS) entry which is preliminary data.</text>
</comment>
<reference evidence="2" key="1">
    <citation type="journal article" date="2023" name="Plant J.">
        <title>Genome sequences and population genomics provide insights into the demographic history, inbreeding, and mutation load of two 'living fossil' tree species of Dipteronia.</title>
        <authorList>
            <person name="Feng Y."/>
            <person name="Comes H.P."/>
            <person name="Chen J."/>
            <person name="Zhu S."/>
            <person name="Lu R."/>
            <person name="Zhang X."/>
            <person name="Li P."/>
            <person name="Qiu J."/>
            <person name="Olsen K.M."/>
            <person name="Qiu Y."/>
        </authorList>
    </citation>
    <scope>NUCLEOTIDE SEQUENCE</scope>
    <source>
        <strain evidence="2">NBL</strain>
    </source>
</reference>
<name>A0AAE0E4N3_9ROSI</name>
<dbReference type="InterPro" id="IPR010903">
    <property type="entry name" value="DUF1517"/>
</dbReference>
<feature type="transmembrane region" description="Helical" evidence="1">
    <location>
        <begin position="84"/>
        <end position="101"/>
    </location>
</feature>
<evidence type="ECO:0000313" key="3">
    <source>
        <dbReference type="Proteomes" id="UP001281410"/>
    </source>
</evidence>
<dbReference type="Proteomes" id="UP001281410">
    <property type="component" value="Unassembled WGS sequence"/>
</dbReference>
<evidence type="ECO:0000256" key="1">
    <source>
        <dbReference type="SAM" id="Phobius"/>
    </source>
</evidence>
<keyword evidence="1" id="KW-0472">Membrane</keyword>
<dbReference type="GO" id="GO:0009507">
    <property type="term" value="C:chloroplast"/>
    <property type="evidence" value="ECO:0007669"/>
    <property type="project" value="TreeGrafter"/>
</dbReference>